<evidence type="ECO:0000256" key="3">
    <source>
        <dbReference type="ARBA" id="ARBA00022723"/>
    </source>
</evidence>
<evidence type="ECO:0000256" key="6">
    <source>
        <dbReference type="ARBA" id="ARBA00023004"/>
    </source>
</evidence>
<reference evidence="11" key="1">
    <citation type="submission" date="2016-10" db="EMBL/GenBank/DDBJ databases">
        <authorList>
            <person name="Varghese N."/>
            <person name="Submissions S."/>
        </authorList>
    </citation>
    <scope>NUCLEOTIDE SEQUENCE [LARGE SCALE GENOMIC DNA]</scope>
    <source>
        <strain evidence="11">DSM 26348</strain>
    </source>
</reference>
<keyword evidence="4" id="KW-0732">Signal</keyword>
<feature type="region of interest" description="Disordered" evidence="8">
    <location>
        <begin position="424"/>
        <end position="443"/>
    </location>
</feature>
<dbReference type="SUPFAM" id="SSF46626">
    <property type="entry name" value="Cytochrome c"/>
    <property type="match status" value="2"/>
</dbReference>
<evidence type="ECO:0000256" key="2">
    <source>
        <dbReference type="ARBA" id="ARBA00022617"/>
    </source>
</evidence>
<dbReference type="PROSITE" id="PS51007">
    <property type="entry name" value="CYTC"/>
    <property type="match status" value="2"/>
</dbReference>
<feature type="domain" description="Cytochrome c" evidence="9">
    <location>
        <begin position="42"/>
        <end position="194"/>
    </location>
</feature>
<keyword evidence="10" id="KW-0575">Peroxidase</keyword>
<name>A0A1I3PA68_9PLAN</name>
<evidence type="ECO:0000313" key="10">
    <source>
        <dbReference type="EMBL" id="SFJ18230.1"/>
    </source>
</evidence>
<keyword evidence="6 7" id="KW-0408">Iron</keyword>
<dbReference type="GO" id="GO:0046872">
    <property type="term" value="F:metal ion binding"/>
    <property type="evidence" value="ECO:0007669"/>
    <property type="project" value="UniProtKB-KW"/>
</dbReference>
<keyword evidence="11" id="KW-1185">Reference proteome</keyword>
<dbReference type="PANTHER" id="PTHR30600">
    <property type="entry name" value="CYTOCHROME C PEROXIDASE-RELATED"/>
    <property type="match status" value="1"/>
</dbReference>
<keyword evidence="2 7" id="KW-0349">Heme</keyword>
<dbReference type="PANTHER" id="PTHR30600:SF10">
    <property type="entry name" value="BLL6722 PROTEIN"/>
    <property type="match status" value="1"/>
</dbReference>
<evidence type="ECO:0000313" key="11">
    <source>
        <dbReference type="Proteomes" id="UP000199518"/>
    </source>
</evidence>
<organism evidence="10 11">
    <name type="scientific">Planctomicrobium piriforme</name>
    <dbReference type="NCBI Taxonomy" id="1576369"/>
    <lineage>
        <taxon>Bacteria</taxon>
        <taxon>Pseudomonadati</taxon>
        <taxon>Planctomycetota</taxon>
        <taxon>Planctomycetia</taxon>
        <taxon>Planctomycetales</taxon>
        <taxon>Planctomycetaceae</taxon>
        <taxon>Planctomicrobium</taxon>
    </lineage>
</organism>
<evidence type="ECO:0000256" key="4">
    <source>
        <dbReference type="ARBA" id="ARBA00022729"/>
    </source>
</evidence>
<dbReference type="AlphaFoldDB" id="A0A1I3PA68"/>
<sequence>MDSIPGVDLDQQGREVSVRRGGWVFLLMFVIAGRAAAGELTALEQLGKRLFFDANLSSPAGQSCASCHSPETGFTGPVSATNQKTAVYQGAAPSRFGNRKPPSAAYASFSPKLGYEAADETYVGGQFWDGRALNLVEQAKGPFLNPLEMNNADAAEVVRKVQAADYWPLFVQNFEAELKTADMDAAFEMIARAIAAYEASSEVNSFSSKYDAYLAGKAELTVQEKRGLDLYVGKANCAACHPNDRGADGSPPLFTDFTYDNVGAPANPRNPFYQQTASVNPEGAKYRDLGIGGVLKQPDHYGKFKVPTLRNIDKRPSPDFVKSYLHNGTFKNLKEVVHFYNSRDQLPSEFADPDVLDNVNREELGKLGLTPAEEDDVVVFLTTLSDGYWNPASAAPPGPVAGPSPSGNPLVGDRFYGAGEVARVRRFHPRPPPVASEDRPPVR</sequence>
<gene>
    <name evidence="10" type="ORF">SAMN05421753_11681</name>
</gene>
<dbReference type="InterPro" id="IPR009056">
    <property type="entry name" value="Cyt_c-like_dom"/>
</dbReference>
<keyword evidence="5" id="KW-0560">Oxidoreductase</keyword>
<dbReference type="InterPro" id="IPR051395">
    <property type="entry name" value="Cytochrome_c_Peroxidase/MauG"/>
</dbReference>
<evidence type="ECO:0000259" key="9">
    <source>
        <dbReference type="PROSITE" id="PS51007"/>
    </source>
</evidence>
<dbReference type="STRING" id="1576369.SAMN05421753_11681"/>
<dbReference type="OrthoDB" id="9772811at2"/>
<dbReference type="Gene3D" id="1.10.760.10">
    <property type="entry name" value="Cytochrome c-like domain"/>
    <property type="match status" value="2"/>
</dbReference>
<keyword evidence="3 7" id="KW-0479">Metal-binding</keyword>
<comment type="subcellular location">
    <subcellularLocation>
        <location evidence="1">Cell envelope</location>
    </subcellularLocation>
</comment>
<evidence type="ECO:0000256" key="8">
    <source>
        <dbReference type="SAM" id="MobiDB-lite"/>
    </source>
</evidence>
<dbReference type="GO" id="GO:0009055">
    <property type="term" value="F:electron transfer activity"/>
    <property type="evidence" value="ECO:0007669"/>
    <property type="project" value="InterPro"/>
</dbReference>
<evidence type="ECO:0000256" key="5">
    <source>
        <dbReference type="ARBA" id="ARBA00023002"/>
    </source>
</evidence>
<dbReference type="InterPro" id="IPR036909">
    <property type="entry name" value="Cyt_c-like_dom_sf"/>
</dbReference>
<accession>A0A1I3PA68</accession>
<evidence type="ECO:0000256" key="1">
    <source>
        <dbReference type="ARBA" id="ARBA00004196"/>
    </source>
</evidence>
<dbReference type="InterPro" id="IPR004852">
    <property type="entry name" value="Di-haem_cyt_c_peroxidsae"/>
</dbReference>
<dbReference type="Proteomes" id="UP000199518">
    <property type="component" value="Unassembled WGS sequence"/>
</dbReference>
<dbReference type="Pfam" id="PF03150">
    <property type="entry name" value="CCP_MauG"/>
    <property type="match status" value="1"/>
</dbReference>
<proteinExistence type="predicted"/>
<evidence type="ECO:0000256" key="7">
    <source>
        <dbReference type="PROSITE-ProRule" id="PRU00433"/>
    </source>
</evidence>
<dbReference type="EMBL" id="FOQD01000016">
    <property type="protein sequence ID" value="SFJ18230.1"/>
    <property type="molecule type" value="Genomic_DNA"/>
</dbReference>
<feature type="domain" description="Cytochrome c" evidence="9">
    <location>
        <begin position="222"/>
        <end position="385"/>
    </location>
</feature>
<dbReference type="GO" id="GO:0020037">
    <property type="term" value="F:heme binding"/>
    <property type="evidence" value="ECO:0007669"/>
    <property type="project" value="InterPro"/>
</dbReference>
<dbReference type="GO" id="GO:0030313">
    <property type="term" value="C:cell envelope"/>
    <property type="evidence" value="ECO:0007669"/>
    <property type="project" value="UniProtKB-SubCell"/>
</dbReference>
<dbReference type="GO" id="GO:0004130">
    <property type="term" value="F:cytochrome-c peroxidase activity"/>
    <property type="evidence" value="ECO:0007669"/>
    <property type="project" value="TreeGrafter"/>
</dbReference>
<protein>
    <submittedName>
        <fullName evidence="10">Cytochrome c peroxidase</fullName>
    </submittedName>
</protein>